<proteinExistence type="predicted"/>
<accession>A0AAV7SJ50</accession>
<protein>
    <submittedName>
        <fullName evidence="2">Uncharacterized protein</fullName>
    </submittedName>
</protein>
<evidence type="ECO:0000313" key="3">
    <source>
        <dbReference type="Proteomes" id="UP001066276"/>
    </source>
</evidence>
<sequence length="123" mass="13789">MHSPCDIGPSHIGDEESPDHGRAATRGAEPWGHRRLRSYLWTDAYARYKDLWKRRLPCRRGTPPSTDLLCSDVKGEGSVRHVSAQEHQGAAARGFRFFEVSGHKVKTNHESDRVQGMPGLSVQ</sequence>
<name>A0AAV7SJ50_PLEWA</name>
<dbReference type="AlphaFoldDB" id="A0AAV7SJ50"/>
<keyword evidence="3" id="KW-1185">Reference proteome</keyword>
<comment type="caution">
    <text evidence="2">The sequence shown here is derived from an EMBL/GenBank/DDBJ whole genome shotgun (WGS) entry which is preliminary data.</text>
</comment>
<feature type="compositionally biased region" description="Basic and acidic residues" evidence="1">
    <location>
        <begin position="12"/>
        <end position="22"/>
    </location>
</feature>
<dbReference type="Proteomes" id="UP001066276">
    <property type="component" value="Chromosome 4_2"/>
</dbReference>
<gene>
    <name evidence="2" type="ORF">NDU88_004506</name>
</gene>
<feature type="region of interest" description="Disordered" evidence="1">
    <location>
        <begin position="1"/>
        <end position="29"/>
    </location>
</feature>
<organism evidence="2 3">
    <name type="scientific">Pleurodeles waltl</name>
    <name type="common">Iberian ribbed newt</name>
    <dbReference type="NCBI Taxonomy" id="8319"/>
    <lineage>
        <taxon>Eukaryota</taxon>
        <taxon>Metazoa</taxon>
        <taxon>Chordata</taxon>
        <taxon>Craniata</taxon>
        <taxon>Vertebrata</taxon>
        <taxon>Euteleostomi</taxon>
        <taxon>Amphibia</taxon>
        <taxon>Batrachia</taxon>
        <taxon>Caudata</taxon>
        <taxon>Salamandroidea</taxon>
        <taxon>Salamandridae</taxon>
        <taxon>Pleurodelinae</taxon>
        <taxon>Pleurodeles</taxon>
    </lineage>
</organism>
<dbReference type="EMBL" id="JANPWB010000008">
    <property type="protein sequence ID" value="KAJ1164059.1"/>
    <property type="molecule type" value="Genomic_DNA"/>
</dbReference>
<reference evidence="2" key="1">
    <citation type="journal article" date="2022" name="bioRxiv">
        <title>Sequencing and chromosome-scale assembly of the giantPleurodeles waltlgenome.</title>
        <authorList>
            <person name="Brown T."/>
            <person name="Elewa A."/>
            <person name="Iarovenko S."/>
            <person name="Subramanian E."/>
            <person name="Araus A.J."/>
            <person name="Petzold A."/>
            <person name="Susuki M."/>
            <person name="Suzuki K.-i.T."/>
            <person name="Hayashi T."/>
            <person name="Toyoda A."/>
            <person name="Oliveira C."/>
            <person name="Osipova E."/>
            <person name="Leigh N.D."/>
            <person name="Simon A."/>
            <person name="Yun M.H."/>
        </authorList>
    </citation>
    <scope>NUCLEOTIDE SEQUENCE</scope>
    <source>
        <strain evidence="2">20211129_DDA</strain>
        <tissue evidence="2">Liver</tissue>
    </source>
</reference>
<evidence type="ECO:0000256" key="1">
    <source>
        <dbReference type="SAM" id="MobiDB-lite"/>
    </source>
</evidence>
<evidence type="ECO:0000313" key="2">
    <source>
        <dbReference type="EMBL" id="KAJ1164059.1"/>
    </source>
</evidence>